<sequence length="129" mass="15326">MEDILERNLQRACRNIRMYIRNSQKKYTSYFYSYSQKMGCRAFFCVDRKMSQAMEKLRKKTTYKPEYGGSCFYCSTFEKILNRLLTDRRMRKVGARATLYFCLSDNDGLGGSSVLPETRLRDRICARRV</sequence>
<name>A0ABX8V1Z7_9BACT</name>
<gene>
    <name evidence="1" type="ORF">RHABOEDO_001566</name>
</gene>
<dbReference type="EMBL" id="CP075587">
    <property type="protein sequence ID" value="QYF49262.1"/>
    <property type="molecule type" value="Genomic_DNA"/>
</dbReference>
<protein>
    <submittedName>
        <fullName evidence="1">Uncharacterized protein</fullName>
    </submittedName>
</protein>
<reference evidence="1 2" key="1">
    <citation type="journal article" date="2022" name="bioRxiv">
        <title>Ecology and evolution of chlamydial symbionts of arthropods.</title>
        <authorList>
            <person name="Halter T."/>
            <person name="Koestlbacher S."/>
            <person name="Collingro A."/>
            <person name="Sixt B.S."/>
            <person name="Toenshoff E.R."/>
            <person name="Hendrickx F."/>
            <person name="Kostanjsek R."/>
            <person name="Horn M."/>
        </authorList>
    </citation>
    <scope>NUCLEOTIDE SEQUENCE [LARGE SCALE GENOMIC DNA]</scope>
    <source>
        <strain evidence="1">W744xW776</strain>
    </source>
</reference>
<evidence type="ECO:0000313" key="2">
    <source>
        <dbReference type="Proteomes" id="UP000826014"/>
    </source>
</evidence>
<keyword evidence="2" id="KW-1185">Reference proteome</keyword>
<evidence type="ECO:0000313" key="1">
    <source>
        <dbReference type="EMBL" id="QYF49262.1"/>
    </source>
</evidence>
<accession>A0ABX8V1Z7</accession>
<proteinExistence type="predicted"/>
<dbReference type="Proteomes" id="UP000826014">
    <property type="component" value="Chromosome"/>
</dbReference>
<organism evidence="1 2">
    <name type="scientific">Candidatus Rhabdochlamydia oedothoracis</name>
    <dbReference type="NCBI Taxonomy" id="2720720"/>
    <lineage>
        <taxon>Bacteria</taxon>
        <taxon>Pseudomonadati</taxon>
        <taxon>Chlamydiota</taxon>
        <taxon>Chlamydiia</taxon>
        <taxon>Parachlamydiales</taxon>
        <taxon>Candidatus Rhabdochlamydiaceae</taxon>
        <taxon>Candidatus Rhabdochlamydia</taxon>
    </lineage>
</organism>